<evidence type="ECO:0000256" key="1">
    <source>
        <dbReference type="ARBA" id="ARBA00022801"/>
    </source>
</evidence>
<dbReference type="EC" id="3.1.1.10" evidence="3"/>
<dbReference type="InterPro" id="IPR050266">
    <property type="entry name" value="AB_hydrolase_sf"/>
</dbReference>
<dbReference type="Gene3D" id="3.40.50.1820">
    <property type="entry name" value="alpha/beta hydrolase"/>
    <property type="match status" value="1"/>
</dbReference>
<keyword evidence="1 3" id="KW-0378">Hydrolase</keyword>
<dbReference type="Proteomes" id="UP000188276">
    <property type="component" value="Unassembled WGS sequence"/>
</dbReference>
<feature type="domain" description="AB hydrolase-1" evidence="2">
    <location>
        <begin position="27"/>
        <end position="161"/>
    </location>
</feature>
<evidence type="ECO:0000313" key="3">
    <source>
        <dbReference type="EMBL" id="SJN59871.1"/>
    </source>
</evidence>
<dbReference type="GO" id="GO:0016020">
    <property type="term" value="C:membrane"/>
    <property type="evidence" value="ECO:0007669"/>
    <property type="project" value="TreeGrafter"/>
</dbReference>
<dbReference type="STRING" id="1123498.VR7878_03770"/>
<dbReference type="Pfam" id="PF00561">
    <property type="entry name" value="Abhydrolase_1"/>
    <property type="match status" value="1"/>
</dbReference>
<dbReference type="AlphaFoldDB" id="A0A1R4LTE4"/>
<dbReference type="InterPro" id="IPR000073">
    <property type="entry name" value="AB_hydrolase_1"/>
</dbReference>
<reference evidence="4" key="1">
    <citation type="submission" date="2017-02" db="EMBL/GenBank/DDBJ databases">
        <authorList>
            <person name="Rodrigo-Torres L."/>
            <person name="Arahal R.D."/>
            <person name="Lucena T."/>
        </authorList>
    </citation>
    <scope>NUCLEOTIDE SEQUENCE [LARGE SCALE GENOMIC DNA]</scope>
    <source>
        <strain evidence="4">CECT 7878</strain>
    </source>
</reference>
<dbReference type="PANTHER" id="PTHR43798:SF31">
    <property type="entry name" value="AB HYDROLASE SUPERFAMILY PROTEIN YCLE"/>
    <property type="match status" value="1"/>
</dbReference>
<dbReference type="OrthoDB" id="9796770at2"/>
<accession>A0A1R4LTE4</accession>
<gene>
    <name evidence="3" type="ORF">VR7878_03770</name>
</gene>
<name>A0A1R4LTE4_VIBR1</name>
<dbReference type="SUPFAM" id="SSF53474">
    <property type="entry name" value="alpha/beta-Hydrolases"/>
    <property type="match status" value="1"/>
</dbReference>
<dbReference type="PANTHER" id="PTHR43798">
    <property type="entry name" value="MONOACYLGLYCEROL LIPASE"/>
    <property type="match status" value="1"/>
</dbReference>
<dbReference type="EMBL" id="FULE01000065">
    <property type="protein sequence ID" value="SJN59871.1"/>
    <property type="molecule type" value="Genomic_DNA"/>
</dbReference>
<protein>
    <submittedName>
        <fullName evidence="3">Tropinesterase</fullName>
        <ecNumber evidence="3">3.1.1.10</ecNumber>
    </submittedName>
</protein>
<organism evidence="3 4">
    <name type="scientific">Vibrio ruber (strain DSM 16370 / JCM 11486 / BCRC 17186 / CECT 7878 / LMG 23124 / VR1)</name>
    <dbReference type="NCBI Taxonomy" id="1123498"/>
    <lineage>
        <taxon>Bacteria</taxon>
        <taxon>Pseudomonadati</taxon>
        <taxon>Pseudomonadota</taxon>
        <taxon>Gammaproteobacteria</taxon>
        <taxon>Vibrionales</taxon>
        <taxon>Vibrionaceae</taxon>
        <taxon>Vibrio</taxon>
    </lineage>
</organism>
<evidence type="ECO:0000259" key="2">
    <source>
        <dbReference type="Pfam" id="PF00561"/>
    </source>
</evidence>
<proteinExistence type="predicted"/>
<evidence type="ECO:0000313" key="4">
    <source>
        <dbReference type="Proteomes" id="UP000188276"/>
    </source>
</evidence>
<sequence length="264" mass="29220">MGSQQGYIEINGTSLYYEFSGNPNGEPLVMLHGGLGSQHDLLPLHPYLAPDYHLISIDFRGHGKSLLGDLPLSYLQYQQDIQYVLNSLGIERYSIFGFSDGGIVGYRIAAQAPEKVSCLMTLGAHWRLAPDDPSISIFNGLTADFWAQRFADDVAAYHASNPEPDFPKLVDAVKNVWLDTTTSGYPFELVKQIRCPTLFMRGDNDFLFSLDEAVSLKSQMAEAAFANIPMTAHAAHQESPELVGNMLHRFLSQHKSDPTHATSI</sequence>
<dbReference type="InterPro" id="IPR029058">
    <property type="entry name" value="AB_hydrolase_fold"/>
</dbReference>
<keyword evidence="4" id="KW-1185">Reference proteome</keyword>
<dbReference type="GO" id="GO:0050357">
    <property type="term" value="F:tropinesterase activity"/>
    <property type="evidence" value="ECO:0007669"/>
    <property type="project" value="UniProtKB-EC"/>
</dbReference>
<dbReference type="RefSeq" id="WP_077337604.1">
    <property type="nucleotide sequence ID" value="NZ_FULE01000065.1"/>
</dbReference>